<dbReference type="Proteomes" id="UP000217676">
    <property type="component" value="Chromosome"/>
</dbReference>
<sequence>MGVGVGLGGAAVEGAPVAGAGPVPVGGGPEEELFEQAVMVTSATAAAISAGPRRGPRMEYRITRNPPSRREPCRLGSSVYPGSETHSS</sequence>
<feature type="compositionally biased region" description="Low complexity" evidence="1">
    <location>
        <begin position="12"/>
        <end position="23"/>
    </location>
</feature>
<evidence type="ECO:0000256" key="1">
    <source>
        <dbReference type="SAM" id="MobiDB-lite"/>
    </source>
</evidence>
<keyword evidence="3" id="KW-1185">Reference proteome</keyword>
<gene>
    <name evidence="2" type="ORF">SLA_4721</name>
</gene>
<feature type="region of interest" description="Disordered" evidence="1">
    <location>
        <begin position="48"/>
        <end position="88"/>
    </location>
</feature>
<feature type="compositionally biased region" description="Gly residues" evidence="1">
    <location>
        <begin position="1"/>
        <end position="11"/>
    </location>
</feature>
<feature type="compositionally biased region" description="Basic and acidic residues" evidence="1">
    <location>
        <begin position="56"/>
        <end position="73"/>
    </location>
</feature>
<protein>
    <submittedName>
        <fullName evidence="2">Uncharacterized protein</fullName>
    </submittedName>
</protein>
<evidence type="ECO:0000313" key="3">
    <source>
        <dbReference type="Proteomes" id="UP000217676"/>
    </source>
</evidence>
<reference evidence="2 3" key="1">
    <citation type="journal article" date="2016" name="Genome Announc.">
        <title>Complete Genome Sequence of Thiostrepton-Producing Streptomyces laurentii ATCC 31255.</title>
        <authorList>
            <person name="Doi K."/>
            <person name="Fujino Y."/>
            <person name="Nagayoshi Y."/>
            <person name="Ohshima T."/>
            <person name="Ogata S."/>
        </authorList>
    </citation>
    <scope>NUCLEOTIDE SEQUENCE [LARGE SCALE GENOMIC DNA]</scope>
    <source>
        <strain evidence="2 3">ATCC 31255</strain>
    </source>
</reference>
<dbReference type="AlphaFoldDB" id="A0A160P431"/>
<feature type="region of interest" description="Disordered" evidence="1">
    <location>
        <begin position="1"/>
        <end position="29"/>
    </location>
</feature>
<dbReference type="KEGG" id="slau:SLA_4721"/>
<accession>A0A160P431</accession>
<evidence type="ECO:0000313" key="2">
    <source>
        <dbReference type="EMBL" id="BAU85605.1"/>
    </source>
</evidence>
<proteinExistence type="predicted"/>
<organism evidence="2 3">
    <name type="scientific">Streptomyces laurentii</name>
    <dbReference type="NCBI Taxonomy" id="39478"/>
    <lineage>
        <taxon>Bacteria</taxon>
        <taxon>Bacillati</taxon>
        <taxon>Actinomycetota</taxon>
        <taxon>Actinomycetes</taxon>
        <taxon>Kitasatosporales</taxon>
        <taxon>Streptomycetaceae</taxon>
        <taxon>Streptomyces</taxon>
    </lineage>
</organism>
<name>A0A160P431_STRLU</name>
<dbReference type="EMBL" id="AP017424">
    <property type="protein sequence ID" value="BAU85605.1"/>
    <property type="molecule type" value="Genomic_DNA"/>
</dbReference>